<reference evidence="4 5" key="1">
    <citation type="submission" date="2019-02" db="EMBL/GenBank/DDBJ databases">
        <authorList>
            <person name="Zhang G."/>
        </authorList>
    </citation>
    <scope>NUCLEOTIDE SEQUENCE [LARGE SCALE GENOMIC DNA]</scope>
    <source>
        <strain evidence="4 5">CMB17</strain>
    </source>
</reference>
<gene>
    <name evidence="4" type="ORF">EYF88_06230</name>
</gene>
<evidence type="ECO:0000259" key="3">
    <source>
        <dbReference type="Pfam" id="PF13717"/>
    </source>
</evidence>
<evidence type="ECO:0000313" key="5">
    <source>
        <dbReference type="Proteomes" id="UP000292859"/>
    </source>
</evidence>
<dbReference type="Pfam" id="PF13717">
    <property type="entry name" value="Zn_ribbon_4"/>
    <property type="match status" value="1"/>
</dbReference>
<dbReference type="NCBIfam" id="TIGR02098">
    <property type="entry name" value="MJ0042_CXXC"/>
    <property type="match status" value="1"/>
</dbReference>
<dbReference type="InterPro" id="IPR011723">
    <property type="entry name" value="Znf/thioredoxin_put"/>
</dbReference>
<evidence type="ECO:0000313" key="4">
    <source>
        <dbReference type="EMBL" id="TBN51394.1"/>
    </source>
</evidence>
<sequence>MRGVGMAEIRLICPGCAAEYRIPDTAIPAEGREVECSACGNVWYATATPARPDAADPSVAAAPTDLPRLNRRLPDTVLDILRDEVEHERRARAADGPTGLPGTASSGPRLVADPEWPATTITRHIHSDPVESVAPAPSAPRPAPAANITGQSPSAVTARPETAAPVEPAPAAAPPPMPAAPSADRGYAAGFGLAVLLAAVLIGLYVLSPSLTDRGTFGDRVMDLRAQADDARFWLQDRAAILIR</sequence>
<dbReference type="Proteomes" id="UP000292859">
    <property type="component" value="Unassembled WGS sequence"/>
</dbReference>
<keyword evidence="5" id="KW-1185">Reference proteome</keyword>
<accession>A0ABY1YLL1</accession>
<proteinExistence type="predicted"/>
<feature type="compositionally biased region" description="Pro residues" evidence="1">
    <location>
        <begin position="167"/>
        <end position="179"/>
    </location>
</feature>
<evidence type="ECO:0000256" key="1">
    <source>
        <dbReference type="SAM" id="MobiDB-lite"/>
    </source>
</evidence>
<comment type="caution">
    <text evidence="4">The sequence shown here is derived from an EMBL/GenBank/DDBJ whole genome shotgun (WGS) entry which is preliminary data.</text>
</comment>
<name>A0ABY1YLL1_9RHOB</name>
<protein>
    <recommendedName>
        <fullName evidence="3">Zinc finger/thioredoxin putative domain-containing protein</fullName>
    </recommendedName>
</protein>
<feature type="region of interest" description="Disordered" evidence="1">
    <location>
        <begin position="125"/>
        <end position="181"/>
    </location>
</feature>
<evidence type="ECO:0000256" key="2">
    <source>
        <dbReference type="SAM" id="Phobius"/>
    </source>
</evidence>
<feature type="domain" description="Zinc finger/thioredoxin putative" evidence="3">
    <location>
        <begin position="11"/>
        <end position="43"/>
    </location>
</feature>
<organism evidence="4 5">
    <name type="scientific">Paracoccus sediminis</name>
    <dbReference type="NCBI Taxonomy" id="1214787"/>
    <lineage>
        <taxon>Bacteria</taxon>
        <taxon>Pseudomonadati</taxon>
        <taxon>Pseudomonadota</taxon>
        <taxon>Alphaproteobacteria</taxon>
        <taxon>Rhodobacterales</taxon>
        <taxon>Paracoccaceae</taxon>
        <taxon>Paracoccus</taxon>
    </lineage>
</organism>
<feature type="region of interest" description="Disordered" evidence="1">
    <location>
        <begin position="89"/>
        <end position="111"/>
    </location>
</feature>
<keyword evidence="2" id="KW-0812">Transmembrane</keyword>
<feature type="transmembrane region" description="Helical" evidence="2">
    <location>
        <begin position="186"/>
        <end position="207"/>
    </location>
</feature>
<keyword evidence="2" id="KW-1133">Transmembrane helix</keyword>
<dbReference type="EMBL" id="SIRL01000003">
    <property type="protein sequence ID" value="TBN51394.1"/>
    <property type="molecule type" value="Genomic_DNA"/>
</dbReference>
<keyword evidence="2" id="KW-0472">Membrane</keyword>